<accession>A0A0W0CMH2</accession>
<dbReference type="Gene3D" id="1.10.245.10">
    <property type="entry name" value="SWIB/MDM2 domain"/>
    <property type="match status" value="1"/>
</dbReference>
<feature type="region of interest" description="Disordered" evidence="2">
    <location>
        <begin position="192"/>
        <end position="216"/>
    </location>
</feature>
<sequence>MISRGLMLQTGINRDYNRKAMPENSDAVKTAPIPTSAPTYTYIPFELKEDVPELALLQKLVEKEKQLDISVREKENQLSLDATSGGLYPQNTSDSGRLLRVYVYNTAHHQPWQDEKTDDKPHWLLRVEGKLLNRDGSEVQGESRPFSSYLQAVAVDFKKFKPRKQDNRPEIVSNGDITMTDGENTTQQLAENANSTNMATNDNDDDDDEDEDAEDDSEIIDAVEWHYDSVAGSEFDGIDVKRPGTQNINCTITIQPRGCTGEEVEYSPELSQILGINVGSVQGAVYGLYKYILNNNLLNNEGKTDDNQHMSSNNSESTKVTLDSALHKLLPKRDITEQAMANTEELKVGLKEVMSLVNDHFQPLPAKKINYTIRTDVETTYGQTVFDIEIGNESPEVKETPLSRFRELAKTTDQEVEDIDEQINMLQLQLNALATKHQFFKETEKNPLAVLKEYALISKNATKVLASDLQFTEDSVRLSDFYKENEALLFENLATYIANSRL</sequence>
<name>A0A0W0CMH2_CANGB</name>
<keyword evidence="1" id="KW-0175">Coiled coil</keyword>
<dbReference type="VEuPathDB" id="FungiDB:B1J91_C03025g"/>
<feature type="compositionally biased region" description="Low complexity" evidence="2">
    <location>
        <begin position="192"/>
        <end position="201"/>
    </location>
</feature>
<evidence type="ECO:0000256" key="2">
    <source>
        <dbReference type="SAM" id="MobiDB-lite"/>
    </source>
</evidence>
<evidence type="ECO:0000313" key="4">
    <source>
        <dbReference type="Proteomes" id="UP000054886"/>
    </source>
</evidence>
<dbReference type="EMBL" id="LLZZ01000144">
    <property type="protein sequence ID" value="KTA99442.1"/>
    <property type="molecule type" value="Genomic_DNA"/>
</dbReference>
<comment type="caution">
    <text evidence="3">The sequence shown here is derived from an EMBL/GenBank/DDBJ whole genome shotgun (WGS) entry which is preliminary data.</text>
</comment>
<reference evidence="3 4" key="1">
    <citation type="submission" date="2015-10" db="EMBL/GenBank/DDBJ databases">
        <title>Draft genomes sequences of Candida glabrata isolates 1A, 1B, 2A, 2B, 3A and 3B.</title>
        <authorList>
            <person name="Haavelsrud O.E."/>
            <person name="Gaustad P."/>
        </authorList>
    </citation>
    <scope>NUCLEOTIDE SEQUENCE [LARGE SCALE GENOMIC DNA]</scope>
    <source>
        <strain evidence="3">910700640</strain>
    </source>
</reference>
<protein>
    <submittedName>
        <fullName evidence="3">Chromatin structure-remodeling complex protein RSC6</fullName>
    </submittedName>
</protein>
<dbReference type="GO" id="GO:0005198">
    <property type="term" value="F:structural molecule activity"/>
    <property type="evidence" value="ECO:0007669"/>
    <property type="project" value="EnsemblFungi"/>
</dbReference>
<dbReference type="GO" id="GO:0006337">
    <property type="term" value="P:nucleosome disassembly"/>
    <property type="evidence" value="ECO:0007669"/>
    <property type="project" value="EnsemblFungi"/>
</dbReference>
<dbReference type="VEuPathDB" id="FungiDB:CAGL0C03025g"/>
<gene>
    <name evidence="3" type="ORF">AO440_000523</name>
</gene>
<dbReference type="SUPFAM" id="SSF47592">
    <property type="entry name" value="SWIB/MDM2 domain"/>
    <property type="match status" value="1"/>
</dbReference>
<dbReference type="VEuPathDB" id="FungiDB:GWK60_C02629"/>
<proteinExistence type="predicted"/>
<organism evidence="3 4">
    <name type="scientific">Candida glabrata</name>
    <name type="common">Yeast</name>
    <name type="synonym">Torulopsis glabrata</name>
    <dbReference type="NCBI Taxonomy" id="5478"/>
    <lineage>
        <taxon>Eukaryota</taxon>
        <taxon>Fungi</taxon>
        <taxon>Dikarya</taxon>
        <taxon>Ascomycota</taxon>
        <taxon>Saccharomycotina</taxon>
        <taxon>Saccharomycetes</taxon>
        <taxon>Saccharomycetales</taxon>
        <taxon>Saccharomycetaceae</taxon>
        <taxon>Nakaseomyces</taxon>
    </lineage>
</organism>
<evidence type="ECO:0000256" key="1">
    <source>
        <dbReference type="SAM" id="Coils"/>
    </source>
</evidence>
<feature type="coiled-coil region" evidence="1">
    <location>
        <begin position="409"/>
        <end position="436"/>
    </location>
</feature>
<dbReference type="GO" id="GO:0032968">
    <property type="term" value="P:positive regulation of transcription elongation by RNA polymerase II"/>
    <property type="evidence" value="ECO:0007669"/>
    <property type="project" value="EnsemblFungi"/>
</dbReference>
<dbReference type="InterPro" id="IPR036885">
    <property type="entry name" value="SWIB_MDM2_dom_sf"/>
</dbReference>
<dbReference type="AlphaFoldDB" id="A0A0W0CMH2"/>
<evidence type="ECO:0000313" key="3">
    <source>
        <dbReference type="EMBL" id="KTA99442.1"/>
    </source>
</evidence>
<dbReference type="Proteomes" id="UP000054886">
    <property type="component" value="Unassembled WGS sequence"/>
</dbReference>
<feature type="compositionally biased region" description="Acidic residues" evidence="2">
    <location>
        <begin position="202"/>
        <end position="216"/>
    </location>
</feature>
<dbReference type="VEuPathDB" id="FungiDB:GVI51_C02805"/>
<dbReference type="PANTHER" id="PTHR13844">
    <property type="entry name" value="SWI/SNF-RELATED MATRIX-ASSOCIATED ACTIN-DEPENDENT REGULATOR OF CHROMATIN SUBFAMILY D"/>
    <property type="match status" value="1"/>
</dbReference>
<dbReference type="GO" id="GO:0016586">
    <property type="term" value="C:RSC-type complex"/>
    <property type="evidence" value="ECO:0007669"/>
    <property type="project" value="EnsemblFungi"/>
</dbReference>